<comment type="caution">
    <text evidence="1">The sequence shown here is derived from an EMBL/GenBank/DDBJ whole genome shotgun (WGS) entry which is preliminary data.</text>
</comment>
<gene>
    <name evidence="1" type="ORF">EST38_g5429</name>
</gene>
<dbReference type="AlphaFoldDB" id="A0A4Q2DM80"/>
<reference evidence="1 2" key="1">
    <citation type="submission" date="2019-01" db="EMBL/GenBank/DDBJ databases">
        <title>Draft genome sequence of Psathyrella aberdarensis IHI B618.</title>
        <authorList>
            <person name="Buettner E."/>
            <person name="Kellner H."/>
        </authorList>
    </citation>
    <scope>NUCLEOTIDE SEQUENCE [LARGE SCALE GENOMIC DNA]</scope>
    <source>
        <strain evidence="1 2">IHI B618</strain>
    </source>
</reference>
<protein>
    <submittedName>
        <fullName evidence="1">Uncharacterized protein</fullName>
    </submittedName>
</protein>
<keyword evidence="2" id="KW-1185">Reference proteome</keyword>
<proteinExistence type="predicted"/>
<dbReference type="EMBL" id="SDEE01000149">
    <property type="protein sequence ID" value="RXW20436.1"/>
    <property type="molecule type" value="Genomic_DNA"/>
</dbReference>
<evidence type="ECO:0000313" key="2">
    <source>
        <dbReference type="Proteomes" id="UP000290288"/>
    </source>
</evidence>
<dbReference type="Proteomes" id="UP000290288">
    <property type="component" value="Unassembled WGS sequence"/>
</dbReference>
<accession>A0A4Q2DM80</accession>
<organism evidence="1 2">
    <name type="scientific">Candolleomyces aberdarensis</name>
    <dbReference type="NCBI Taxonomy" id="2316362"/>
    <lineage>
        <taxon>Eukaryota</taxon>
        <taxon>Fungi</taxon>
        <taxon>Dikarya</taxon>
        <taxon>Basidiomycota</taxon>
        <taxon>Agaricomycotina</taxon>
        <taxon>Agaricomycetes</taxon>
        <taxon>Agaricomycetidae</taxon>
        <taxon>Agaricales</taxon>
        <taxon>Agaricineae</taxon>
        <taxon>Psathyrellaceae</taxon>
        <taxon>Candolleomyces</taxon>
    </lineage>
</organism>
<evidence type="ECO:0000313" key="1">
    <source>
        <dbReference type="EMBL" id="RXW20436.1"/>
    </source>
</evidence>
<name>A0A4Q2DM80_9AGAR</name>
<sequence length="159" mass="17830">MNLLEILKAPGINTLDISFKYFDKYQSYLNPDKEDEESDSFNTVGGETMGCVWKFLQDGQQNTLHALRIHCVGLESSSIETLGRINSLKHLSLDSIVFLGGSFLDLGSRGPLLFPNLELLEFNGIPKDFPLTDVRNFIRCRPSIGLVTRFEPDSNSEAE</sequence>